<feature type="non-terminal residue" evidence="2">
    <location>
        <position position="1"/>
    </location>
</feature>
<name>X1MSN4_9ZZZZ</name>
<dbReference type="SMART" id="SM00421">
    <property type="entry name" value="HTH_LUXR"/>
    <property type="match status" value="1"/>
</dbReference>
<protein>
    <recommendedName>
        <fullName evidence="1">HTH luxR-type domain-containing protein</fullName>
    </recommendedName>
</protein>
<reference evidence="2" key="1">
    <citation type="journal article" date="2014" name="Front. Microbiol.">
        <title>High frequency of phylogenetically diverse reductive dehalogenase-homologous genes in deep subseafloor sedimentary metagenomes.</title>
        <authorList>
            <person name="Kawai M."/>
            <person name="Futagami T."/>
            <person name="Toyoda A."/>
            <person name="Takaki Y."/>
            <person name="Nishi S."/>
            <person name="Hori S."/>
            <person name="Arai W."/>
            <person name="Tsubouchi T."/>
            <person name="Morono Y."/>
            <person name="Uchiyama I."/>
            <person name="Ito T."/>
            <person name="Fujiyama A."/>
            <person name="Inagaki F."/>
            <person name="Takami H."/>
        </authorList>
    </citation>
    <scope>NUCLEOTIDE SEQUENCE</scope>
    <source>
        <strain evidence="2">Expedition CK06-06</strain>
    </source>
</reference>
<organism evidence="2">
    <name type="scientific">marine sediment metagenome</name>
    <dbReference type="NCBI Taxonomy" id="412755"/>
    <lineage>
        <taxon>unclassified sequences</taxon>
        <taxon>metagenomes</taxon>
        <taxon>ecological metagenomes</taxon>
    </lineage>
</organism>
<dbReference type="AlphaFoldDB" id="X1MSN4"/>
<dbReference type="PROSITE" id="PS50043">
    <property type="entry name" value="HTH_LUXR_2"/>
    <property type="match status" value="1"/>
</dbReference>
<evidence type="ECO:0000313" key="2">
    <source>
        <dbReference type="EMBL" id="GAI34687.1"/>
    </source>
</evidence>
<dbReference type="InterPro" id="IPR016032">
    <property type="entry name" value="Sig_transdc_resp-reg_C-effctor"/>
</dbReference>
<dbReference type="Gene3D" id="1.10.10.10">
    <property type="entry name" value="Winged helix-like DNA-binding domain superfamily/Winged helix DNA-binding domain"/>
    <property type="match status" value="1"/>
</dbReference>
<sequence length="54" mass="5912">KDIASELFLSLRTVKAHLTNIFNKMGCGCRTDAIIRGLREGYITLDDVPGGESD</sequence>
<comment type="caution">
    <text evidence="2">The sequence shown here is derived from an EMBL/GenBank/DDBJ whole genome shotgun (WGS) entry which is preliminary data.</text>
</comment>
<dbReference type="GO" id="GO:0003677">
    <property type="term" value="F:DNA binding"/>
    <property type="evidence" value="ECO:0007669"/>
    <property type="project" value="InterPro"/>
</dbReference>
<proteinExistence type="predicted"/>
<gene>
    <name evidence="2" type="ORF">S06H3_41930</name>
</gene>
<dbReference type="SUPFAM" id="SSF46894">
    <property type="entry name" value="C-terminal effector domain of the bipartite response regulators"/>
    <property type="match status" value="1"/>
</dbReference>
<dbReference type="Pfam" id="PF00196">
    <property type="entry name" value="GerE"/>
    <property type="match status" value="1"/>
</dbReference>
<dbReference type="InterPro" id="IPR036388">
    <property type="entry name" value="WH-like_DNA-bd_sf"/>
</dbReference>
<dbReference type="CDD" id="cd06170">
    <property type="entry name" value="LuxR_C_like"/>
    <property type="match status" value="1"/>
</dbReference>
<feature type="domain" description="HTH luxR-type" evidence="1">
    <location>
        <begin position="1"/>
        <end position="41"/>
    </location>
</feature>
<dbReference type="EMBL" id="BARV01025884">
    <property type="protein sequence ID" value="GAI34687.1"/>
    <property type="molecule type" value="Genomic_DNA"/>
</dbReference>
<evidence type="ECO:0000259" key="1">
    <source>
        <dbReference type="PROSITE" id="PS50043"/>
    </source>
</evidence>
<dbReference type="InterPro" id="IPR000792">
    <property type="entry name" value="Tscrpt_reg_LuxR_C"/>
</dbReference>
<accession>X1MSN4</accession>
<dbReference type="GO" id="GO:0006355">
    <property type="term" value="P:regulation of DNA-templated transcription"/>
    <property type="evidence" value="ECO:0007669"/>
    <property type="project" value="InterPro"/>
</dbReference>